<reference evidence="1" key="1">
    <citation type="submission" date="2021-06" db="EMBL/GenBank/DDBJ databases">
        <title>Parelaphostrongylus tenuis whole genome reference sequence.</title>
        <authorList>
            <person name="Garwood T.J."/>
            <person name="Larsen P.A."/>
            <person name="Fountain-Jones N.M."/>
            <person name="Garbe J.R."/>
            <person name="Macchietto M.G."/>
            <person name="Kania S.A."/>
            <person name="Gerhold R.W."/>
            <person name="Richards J.E."/>
            <person name="Wolf T.M."/>
        </authorList>
    </citation>
    <scope>NUCLEOTIDE SEQUENCE</scope>
    <source>
        <strain evidence="1">MNPRO001-30</strain>
        <tissue evidence="1">Meninges</tissue>
    </source>
</reference>
<keyword evidence="2" id="KW-1185">Reference proteome</keyword>
<accession>A0AAD5QDI8</accession>
<dbReference type="AlphaFoldDB" id="A0AAD5QDI8"/>
<organism evidence="1 2">
    <name type="scientific">Parelaphostrongylus tenuis</name>
    <name type="common">Meningeal worm</name>
    <dbReference type="NCBI Taxonomy" id="148309"/>
    <lineage>
        <taxon>Eukaryota</taxon>
        <taxon>Metazoa</taxon>
        <taxon>Ecdysozoa</taxon>
        <taxon>Nematoda</taxon>
        <taxon>Chromadorea</taxon>
        <taxon>Rhabditida</taxon>
        <taxon>Rhabditina</taxon>
        <taxon>Rhabditomorpha</taxon>
        <taxon>Strongyloidea</taxon>
        <taxon>Metastrongylidae</taxon>
        <taxon>Parelaphostrongylus</taxon>
    </lineage>
</organism>
<name>A0AAD5QDI8_PARTN</name>
<evidence type="ECO:0000313" key="1">
    <source>
        <dbReference type="EMBL" id="KAJ1345519.1"/>
    </source>
</evidence>
<protein>
    <submittedName>
        <fullName evidence="1">Uncharacterized protein</fullName>
    </submittedName>
</protein>
<dbReference type="Proteomes" id="UP001196413">
    <property type="component" value="Unassembled WGS sequence"/>
</dbReference>
<evidence type="ECO:0000313" key="2">
    <source>
        <dbReference type="Proteomes" id="UP001196413"/>
    </source>
</evidence>
<proteinExistence type="predicted"/>
<sequence length="153" mass="17969">MTPIKKLWRVICSSDVNVQMALLGTIFKLQLTTSIVQNDAKSWVELRRRNGSQSFTMEILILPINHEPGDRVKLIDKQSLKILGKIRLCQSVIWRMISRCQGSKEEVNRFWLGALGSSTVFVRSVPVRFYLFRSLEHWLDKKKFRDINHLRRE</sequence>
<gene>
    <name evidence="1" type="ORF">KIN20_000073</name>
</gene>
<dbReference type="EMBL" id="JAHQIW010000010">
    <property type="protein sequence ID" value="KAJ1345519.1"/>
    <property type="molecule type" value="Genomic_DNA"/>
</dbReference>
<comment type="caution">
    <text evidence="1">The sequence shown here is derived from an EMBL/GenBank/DDBJ whole genome shotgun (WGS) entry which is preliminary data.</text>
</comment>